<organism evidence="2 3">
    <name type="scientific">Candidatus Zambryskibacteria bacterium RIFOXYC1_FULL_39_10</name>
    <dbReference type="NCBI Taxonomy" id="1802779"/>
    <lineage>
        <taxon>Bacteria</taxon>
        <taxon>Candidatus Zambryskiibacteriota</taxon>
    </lineage>
</organism>
<proteinExistence type="predicted"/>
<reference evidence="2 3" key="1">
    <citation type="journal article" date="2016" name="Nat. Commun.">
        <title>Thousands of microbial genomes shed light on interconnected biogeochemical processes in an aquifer system.</title>
        <authorList>
            <person name="Anantharaman K."/>
            <person name="Brown C.T."/>
            <person name="Hug L.A."/>
            <person name="Sharon I."/>
            <person name="Castelle C.J."/>
            <person name="Probst A.J."/>
            <person name="Thomas B.C."/>
            <person name="Singh A."/>
            <person name="Wilkins M.J."/>
            <person name="Karaoz U."/>
            <person name="Brodie E.L."/>
            <person name="Williams K.H."/>
            <person name="Hubbard S.S."/>
            <person name="Banfield J.F."/>
        </authorList>
    </citation>
    <scope>NUCLEOTIDE SEQUENCE [LARGE SCALE GENOMIC DNA]</scope>
</reference>
<evidence type="ECO:0000313" key="2">
    <source>
        <dbReference type="EMBL" id="OHB14756.1"/>
    </source>
</evidence>
<dbReference type="Proteomes" id="UP000177697">
    <property type="component" value="Unassembled WGS sequence"/>
</dbReference>
<comment type="caution">
    <text evidence="2">The sequence shown here is derived from an EMBL/GenBank/DDBJ whole genome shotgun (WGS) entry which is preliminary data.</text>
</comment>
<protein>
    <submittedName>
        <fullName evidence="2">Uncharacterized protein</fullName>
    </submittedName>
</protein>
<name>A0A1G2UZG5_9BACT</name>
<evidence type="ECO:0000313" key="3">
    <source>
        <dbReference type="Proteomes" id="UP000177697"/>
    </source>
</evidence>
<accession>A0A1G2UZG5</accession>
<dbReference type="EMBL" id="MHWW01000013">
    <property type="protein sequence ID" value="OHB14756.1"/>
    <property type="molecule type" value="Genomic_DNA"/>
</dbReference>
<feature type="region of interest" description="Disordered" evidence="1">
    <location>
        <begin position="30"/>
        <end position="54"/>
    </location>
</feature>
<evidence type="ECO:0000256" key="1">
    <source>
        <dbReference type="SAM" id="MobiDB-lite"/>
    </source>
</evidence>
<dbReference type="AlphaFoldDB" id="A0A1G2UZG5"/>
<sequence length="171" mass="19398">MKEENNVIFECPDQNLTAILKELFPDVSINPDPPKEQSGSNDVDDYNPEPLTGGAGFDPNFSSFILTVIYTAGYDGIKFTLKKIFDAIKNIDPKKTDFLLVKYPNINDCKISFILPAQMSSEKLDDLKESMDSLYNNLGNFISSNNGCILNSKFEYSYNDEEDKWEFKSMI</sequence>
<gene>
    <name evidence="2" type="ORF">A2431_00270</name>
</gene>